<dbReference type="HOGENOM" id="CLU_008355_0_0_1"/>
<dbReference type="STRING" id="126957.T1IPP3"/>
<name>T1IPP3_STRMM</name>
<dbReference type="InterPro" id="IPR036236">
    <property type="entry name" value="Znf_C2H2_sf"/>
</dbReference>
<feature type="domain" description="C2H2-type" evidence="7">
    <location>
        <begin position="453"/>
        <end position="481"/>
    </location>
</feature>
<evidence type="ECO:0000256" key="6">
    <source>
        <dbReference type="SAM" id="MobiDB-lite"/>
    </source>
</evidence>
<feature type="domain" description="C2H2-type" evidence="7">
    <location>
        <begin position="857"/>
        <end position="884"/>
    </location>
</feature>
<evidence type="ECO:0000256" key="3">
    <source>
        <dbReference type="ARBA" id="ARBA00022771"/>
    </source>
</evidence>
<dbReference type="AlphaFoldDB" id="T1IPP3"/>
<protein>
    <recommendedName>
        <fullName evidence="7">C2H2-type domain-containing protein</fullName>
    </recommendedName>
</protein>
<keyword evidence="4" id="KW-0862">Zinc</keyword>
<dbReference type="GO" id="GO:0005634">
    <property type="term" value="C:nucleus"/>
    <property type="evidence" value="ECO:0007669"/>
    <property type="project" value="UniProtKB-ARBA"/>
</dbReference>
<feature type="domain" description="C2H2-type" evidence="7">
    <location>
        <begin position="426"/>
        <end position="453"/>
    </location>
</feature>
<dbReference type="Gene3D" id="3.30.160.60">
    <property type="entry name" value="Classic Zinc Finger"/>
    <property type="match status" value="9"/>
</dbReference>
<dbReference type="GO" id="GO:0045893">
    <property type="term" value="P:positive regulation of DNA-templated transcription"/>
    <property type="evidence" value="ECO:0007669"/>
    <property type="project" value="UniProtKB-ARBA"/>
</dbReference>
<organism evidence="8 9">
    <name type="scientific">Strigamia maritima</name>
    <name type="common">European centipede</name>
    <name type="synonym">Geophilus maritimus</name>
    <dbReference type="NCBI Taxonomy" id="126957"/>
    <lineage>
        <taxon>Eukaryota</taxon>
        <taxon>Metazoa</taxon>
        <taxon>Ecdysozoa</taxon>
        <taxon>Arthropoda</taxon>
        <taxon>Myriapoda</taxon>
        <taxon>Chilopoda</taxon>
        <taxon>Pleurostigmophora</taxon>
        <taxon>Geophilomorpha</taxon>
        <taxon>Linotaeniidae</taxon>
        <taxon>Strigamia</taxon>
    </lineage>
</organism>
<dbReference type="EMBL" id="AFFK01018103">
    <property type="status" value="NOT_ANNOTATED_CDS"/>
    <property type="molecule type" value="Genomic_DNA"/>
</dbReference>
<reference evidence="8" key="2">
    <citation type="submission" date="2015-02" db="UniProtKB">
        <authorList>
            <consortium name="EnsemblMetazoa"/>
        </authorList>
    </citation>
    <scope>IDENTIFICATION</scope>
</reference>
<keyword evidence="1" id="KW-0479">Metal-binding</keyword>
<feature type="region of interest" description="Disordered" evidence="6">
    <location>
        <begin position="265"/>
        <end position="291"/>
    </location>
</feature>
<dbReference type="GO" id="GO:0043565">
    <property type="term" value="F:sequence-specific DNA binding"/>
    <property type="evidence" value="ECO:0007669"/>
    <property type="project" value="UniProtKB-ARBA"/>
</dbReference>
<feature type="domain" description="C2H2-type" evidence="7">
    <location>
        <begin position="399"/>
        <end position="423"/>
    </location>
</feature>
<reference evidence="9" key="1">
    <citation type="submission" date="2011-05" db="EMBL/GenBank/DDBJ databases">
        <authorList>
            <person name="Richards S.R."/>
            <person name="Qu J."/>
            <person name="Jiang H."/>
            <person name="Jhangiani S.N."/>
            <person name="Agravi P."/>
            <person name="Goodspeed R."/>
            <person name="Gross S."/>
            <person name="Mandapat C."/>
            <person name="Jackson L."/>
            <person name="Mathew T."/>
            <person name="Pu L."/>
            <person name="Thornton R."/>
            <person name="Saada N."/>
            <person name="Wilczek-Boney K.B."/>
            <person name="Lee S."/>
            <person name="Kovar C."/>
            <person name="Wu Y."/>
            <person name="Scherer S.E."/>
            <person name="Worley K.C."/>
            <person name="Muzny D.M."/>
            <person name="Gibbs R."/>
        </authorList>
    </citation>
    <scope>NUCLEOTIDE SEQUENCE</scope>
    <source>
        <strain evidence="9">Brora</strain>
    </source>
</reference>
<keyword evidence="3 5" id="KW-0863">Zinc-finger</keyword>
<dbReference type="SMART" id="SM00355">
    <property type="entry name" value="ZnF_C2H2"/>
    <property type="match status" value="20"/>
</dbReference>
<dbReference type="Pfam" id="PF13909">
    <property type="entry name" value="zf-H2C2_5"/>
    <property type="match status" value="1"/>
</dbReference>
<dbReference type="eggNOG" id="KOG1721">
    <property type="taxonomic scope" value="Eukaryota"/>
</dbReference>
<dbReference type="FunFam" id="3.30.160.60:FF:001732">
    <property type="entry name" value="Zgc:162936"/>
    <property type="match status" value="1"/>
</dbReference>
<dbReference type="PANTHER" id="PTHR24379:SF121">
    <property type="entry name" value="C2H2-TYPE DOMAIN-CONTAINING PROTEIN"/>
    <property type="match status" value="1"/>
</dbReference>
<keyword evidence="9" id="KW-1185">Reference proteome</keyword>
<feature type="domain" description="C2H2-type" evidence="7">
    <location>
        <begin position="723"/>
        <end position="751"/>
    </location>
</feature>
<feature type="domain" description="C2H2-type" evidence="7">
    <location>
        <begin position="828"/>
        <end position="856"/>
    </location>
</feature>
<dbReference type="GO" id="GO:0008270">
    <property type="term" value="F:zinc ion binding"/>
    <property type="evidence" value="ECO:0007669"/>
    <property type="project" value="UniProtKB-KW"/>
</dbReference>
<evidence type="ECO:0000256" key="2">
    <source>
        <dbReference type="ARBA" id="ARBA00022737"/>
    </source>
</evidence>
<dbReference type="SUPFAM" id="SSF57667">
    <property type="entry name" value="beta-beta-alpha zinc fingers"/>
    <property type="match status" value="6"/>
</dbReference>
<dbReference type="PROSITE" id="PS50157">
    <property type="entry name" value="ZINC_FINGER_C2H2_2"/>
    <property type="match status" value="11"/>
</dbReference>
<dbReference type="GO" id="GO:0005694">
    <property type="term" value="C:chromosome"/>
    <property type="evidence" value="ECO:0007669"/>
    <property type="project" value="UniProtKB-ARBA"/>
</dbReference>
<keyword evidence="2" id="KW-0677">Repeat</keyword>
<feature type="domain" description="C2H2-type" evidence="7">
    <location>
        <begin position="885"/>
        <end position="908"/>
    </location>
</feature>
<dbReference type="InterPro" id="IPR013087">
    <property type="entry name" value="Znf_C2H2_type"/>
</dbReference>
<proteinExistence type="predicted"/>
<evidence type="ECO:0000313" key="9">
    <source>
        <dbReference type="Proteomes" id="UP000014500"/>
    </source>
</evidence>
<feature type="domain" description="C2H2-type" evidence="7">
    <location>
        <begin position="371"/>
        <end position="398"/>
    </location>
</feature>
<evidence type="ECO:0000256" key="5">
    <source>
        <dbReference type="PROSITE-ProRule" id="PRU00042"/>
    </source>
</evidence>
<feature type="domain" description="C2H2-type" evidence="7">
    <location>
        <begin position="557"/>
        <end position="579"/>
    </location>
</feature>
<dbReference type="Proteomes" id="UP000014500">
    <property type="component" value="Unassembled WGS sequence"/>
</dbReference>
<dbReference type="EnsemblMetazoa" id="SMAR002996-RA">
    <property type="protein sequence ID" value="SMAR002996-PA"/>
    <property type="gene ID" value="SMAR002996"/>
</dbReference>
<dbReference type="OMA" id="YIHAAYN"/>
<dbReference type="PhylomeDB" id="T1IPP3"/>
<evidence type="ECO:0000259" key="7">
    <source>
        <dbReference type="PROSITE" id="PS50157"/>
    </source>
</evidence>
<feature type="region of interest" description="Disordered" evidence="6">
    <location>
        <begin position="155"/>
        <end position="184"/>
    </location>
</feature>
<evidence type="ECO:0000313" key="8">
    <source>
        <dbReference type="EnsemblMetazoa" id="SMAR002996-PA"/>
    </source>
</evidence>
<dbReference type="FunFam" id="3.30.160.60:FF:000446">
    <property type="entry name" value="Zinc finger protein"/>
    <property type="match status" value="3"/>
</dbReference>
<evidence type="ECO:0000256" key="1">
    <source>
        <dbReference type="ARBA" id="ARBA00022723"/>
    </source>
</evidence>
<sequence>MDLFICGVCREQFNNINKFMDHKNEFPHSITCVECNSFFHLEEGFLEHKIIHEATTSISDNNIKDELQDEGQHFSEPIASEQEVVQFQVDGIFMCKLCGNLCLSDKEVCNHLKDVHEKTATPEIISENFSKLIPINASDDDITFQVEDNVVGITLSQSDDLPKKRRGRPRKSEQQPPSRPVEKKVITREKPVLDANGKYNCSRCTKIFNKERHYLVHRCWGANAENGDFVDLKAKELEESNMKDEDNDDSELEIDLDPTEDYKVYLSSSNGQGNNRKKKQTEEADHGVNTNLSLKQSDLSSSYDYEAKKNTIHAPSVPVFSDNEERIAFEEKVNSIDLSCVDYLFTTEVVHQELNELAPKISKEKNELEVFSCTICKKFFKTASNIRFHCLTHTDLKPFKCPRCSYSSNAKSNLYTHMRKHTGNLFKCSFCDFKNCNRSHMAEHEATHSNTRHVCRVCSNDYNTIKSLANHVRKYHSINKQGREYLATFMLKPNQNSLLHQCHICNRKFKKKLDRDRHLCVHNISPTKDVIRCEMCTFTTVRRVYLENHFRKHRIIYTCFDCEARFLSSVQLQEHLHSHISLAVADIKGGGEVTENAQIGSENSFSSLFESSMKSSWYLPEPDGVLSANKYTNIPSELVMSNNKENDAEKSLFHYENDPLKSGEHITVLDLLTSLNYQQMSMGIYNTIRETFGNEECRFCGRLFLSHADFEVHLRTHNADKPFKCTRCEYSSITKENLKRHTETVHDKRKFHCDQCDFTAASRTSIWHHQQTHRETPMECPECKKSFGNFRKLQSHIICAHSHITKKEISKIVGFNRRVQSRLGRRSYKCPYCDRVFLRSNTDLQKHIWIHEGVKPFKCSLCPHSCRSRNNLNVHMLRHSNDKPHICEDCGKAYKSKAALKCHKRSHSVLLAHSQSDQTDATDETRKRFLCEHCKFSTCSRNSMRAHYLRRHKTAGLNKTIETEEITKNIDESVGTKLYKCINCEFIFESLSDLKTHLK</sequence>
<feature type="domain" description="C2H2-type" evidence="7">
    <location>
        <begin position="695"/>
        <end position="722"/>
    </location>
</feature>
<dbReference type="PROSITE" id="PS00028">
    <property type="entry name" value="ZINC_FINGER_C2H2_1"/>
    <property type="match status" value="11"/>
</dbReference>
<evidence type="ECO:0000256" key="4">
    <source>
        <dbReference type="ARBA" id="ARBA00022833"/>
    </source>
</evidence>
<feature type="domain" description="C2H2-type" evidence="7">
    <location>
        <begin position="778"/>
        <end position="808"/>
    </location>
</feature>
<dbReference type="PANTHER" id="PTHR24379">
    <property type="entry name" value="KRAB AND ZINC FINGER DOMAIN-CONTAINING"/>
    <property type="match status" value="1"/>
</dbReference>
<accession>T1IPP3</accession>